<keyword evidence="1 2" id="KW-0238">DNA-binding</keyword>
<dbReference type="AlphaFoldDB" id="A0A7W4Z7V3"/>
<evidence type="ECO:0000259" key="3">
    <source>
        <dbReference type="PROSITE" id="PS50977"/>
    </source>
</evidence>
<dbReference type="PANTHER" id="PTHR47752">
    <property type="entry name" value="HTH-TYPE TRANSCRIPTIONAL REPRESSOR FABR"/>
    <property type="match status" value="1"/>
</dbReference>
<evidence type="ECO:0000313" key="4">
    <source>
        <dbReference type="EMBL" id="MBB3048286.1"/>
    </source>
</evidence>
<name>A0A7W4Z7V3_9GAMM</name>
<evidence type="ECO:0000256" key="1">
    <source>
        <dbReference type="ARBA" id="ARBA00023125"/>
    </source>
</evidence>
<keyword evidence="5" id="KW-1185">Reference proteome</keyword>
<reference evidence="4 5" key="1">
    <citation type="submission" date="2020-08" db="EMBL/GenBank/DDBJ databases">
        <title>Genomic Encyclopedia of Type Strains, Phase III (KMG-III): the genomes of soil and plant-associated and newly described type strains.</title>
        <authorList>
            <person name="Whitman W."/>
        </authorList>
    </citation>
    <scope>NUCLEOTIDE SEQUENCE [LARGE SCALE GENOMIC DNA]</scope>
    <source>
        <strain evidence="4 5">CECT 8654</strain>
    </source>
</reference>
<feature type="domain" description="HTH tetR-type" evidence="3">
    <location>
        <begin position="15"/>
        <end position="76"/>
    </location>
</feature>
<proteinExistence type="predicted"/>
<dbReference type="SUPFAM" id="SSF46689">
    <property type="entry name" value="Homeodomain-like"/>
    <property type="match status" value="1"/>
</dbReference>
<organism evidence="4 5">
    <name type="scientific">Litorivivens lipolytica</name>
    <dbReference type="NCBI Taxonomy" id="1524264"/>
    <lineage>
        <taxon>Bacteria</taxon>
        <taxon>Pseudomonadati</taxon>
        <taxon>Pseudomonadota</taxon>
        <taxon>Gammaproteobacteria</taxon>
        <taxon>Litorivivens</taxon>
    </lineage>
</organism>
<dbReference type="PANTHER" id="PTHR47752:SF1">
    <property type="entry name" value="HTH-TYPE TRANSCRIPTIONAL REPRESSOR FABR"/>
    <property type="match status" value="1"/>
</dbReference>
<comment type="caution">
    <text evidence="4">The sequence shown here is derived from an EMBL/GenBank/DDBJ whole genome shotgun (WGS) entry which is preliminary data.</text>
</comment>
<dbReference type="InterPro" id="IPR009057">
    <property type="entry name" value="Homeodomain-like_sf"/>
</dbReference>
<evidence type="ECO:0000313" key="5">
    <source>
        <dbReference type="Proteomes" id="UP000537130"/>
    </source>
</evidence>
<dbReference type="EMBL" id="JACHWY010000003">
    <property type="protein sequence ID" value="MBB3048286.1"/>
    <property type="molecule type" value="Genomic_DNA"/>
</dbReference>
<dbReference type="InterPro" id="IPR001647">
    <property type="entry name" value="HTH_TetR"/>
</dbReference>
<dbReference type="InterPro" id="IPR050692">
    <property type="entry name" value="HTH_transcr_repressor_FabR"/>
</dbReference>
<evidence type="ECO:0000256" key="2">
    <source>
        <dbReference type="PROSITE-ProRule" id="PRU00335"/>
    </source>
</evidence>
<dbReference type="NCBIfam" id="NF008402">
    <property type="entry name" value="PRK11202.1"/>
    <property type="match status" value="1"/>
</dbReference>
<dbReference type="Gene3D" id="1.10.357.10">
    <property type="entry name" value="Tetracycline Repressor, domain 2"/>
    <property type="match status" value="1"/>
</dbReference>
<gene>
    <name evidence="4" type="ORF">FHR99_002560</name>
</gene>
<dbReference type="GO" id="GO:0003677">
    <property type="term" value="F:DNA binding"/>
    <property type="evidence" value="ECO:0007669"/>
    <property type="project" value="UniProtKB-UniRule"/>
</dbReference>
<protein>
    <submittedName>
        <fullName evidence="4">AcrR family transcriptional regulator</fullName>
    </submittedName>
</protein>
<dbReference type="Gene3D" id="1.10.10.60">
    <property type="entry name" value="Homeodomain-like"/>
    <property type="match status" value="1"/>
</dbReference>
<accession>A0A7W4Z7V3</accession>
<dbReference type="RefSeq" id="WP_246386917.1">
    <property type="nucleotide sequence ID" value="NZ_JACHWY010000003.1"/>
</dbReference>
<dbReference type="Proteomes" id="UP000537130">
    <property type="component" value="Unassembled WGS sequence"/>
</dbReference>
<dbReference type="PROSITE" id="PS50977">
    <property type="entry name" value="HTH_TETR_2"/>
    <property type="match status" value="1"/>
</dbReference>
<feature type="DNA-binding region" description="H-T-H motif" evidence="2">
    <location>
        <begin position="39"/>
        <end position="58"/>
    </location>
</feature>
<dbReference type="Pfam" id="PF00440">
    <property type="entry name" value="TetR_N"/>
    <property type="match status" value="1"/>
</dbReference>
<sequence length="215" mass="23873">MSTAVKTAVAKRKKAITAQDLMNAAVELLDSHRSVSSLSLREIARAAGIAPNSFYRHFRDVDELAVALIDQAGRSLRGVIREARQRLSPERSAIRTSVEAFMDQLDAEQKTLHILLREMSIGSVAFRQAVERELRYFEDELCDELVRMAELTGHDTFEPALASKAITRLVFTMGASAAELSPEARGPIIEETVIMIKMIMEGAQSLARKDQTKKS</sequence>